<evidence type="ECO:0000313" key="3">
    <source>
        <dbReference type="Proteomes" id="UP000184073"/>
    </source>
</evidence>
<protein>
    <recommendedName>
        <fullName evidence="4">Secreted protein</fullName>
    </recommendedName>
</protein>
<dbReference type="AlphaFoldDB" id="A0A1L9PLS2"/>
<accession>A0A1L9PLS2</accession>
<reference evidence="3" key="1">
    <citation type="journal article" date="2017" name="Genome Biol.">
        <title>Comparative genomics reveals high biological diversity and specific adaptations in the industrially and medically important fungal genus Aspergillus.</title>
        <authorList>
            <person name="de Vries R.P."/>
            <person name="Riley R."/>
            <person name="Wiebenga A."/>
            <person name="Aguilar-Osorio G."/>
            <person name="Amillis S."/>
            <person name="Uchima C.A."/>
            <person name="Anderluh G."/>
            <person name="Asadollahi M."/>
            <person name="Askin M."/>
            <person name="Barry K."/>
            <person name="Battaglia E."/>
            <person name="Bayram O."/>
            <person name="Benocci T."/>
            <person name="Braus-Stromeyer S.A."/>
            <person name="Caldana C."/>
            <person name="Canovas D."/>
            <person name="Cerqueira G.C."/>
            <person name="Chen F."/>
            <person name="Chen W."/>
            <person name="Choi C."/>
            <person name="Clum A."/>
            <person name="Dos Santos R.A."/>
            <person name="Damasio A.R."/>
            <person name="Diallinas G."/>
            <person name="Emri T."/>
            <person name="Fekete E."/>
            <person name="Flipphi M."/>
            <person name="Freyberg S."/>
            <person name="Gallo A."/>
            <person name="Gournas C."/>
            <person name="Habgood R."/>
            <person name="Hainaut M."/>
            <person name="Harispe M.L."/>
            <person name="Henrissat B."/>
            <person name="Hilden K.S."/>
            <person name="Hope R."/>
            <person name="Hossain A."/>
            <person name="Karabika E."/>
            <person name="Karaffa L."/>
            <person name="Karanyi Z."/>
            <person name="Krasevec N."/>
            <person name="Kuo A."/>
            <person name="Kusch H."/>
            <person name="LaButti K."/>
            <person name="Lagendijk E.L."/>
            <person name="Lapidus A."/>
            <person name="Levasseur A."/>
            <person name="Lindquist E."/>
            <person name="Lipzen A."/>
            <person name="Logrieco A.F."/>
            <person name="MacCabe A."/>
            <person name="Maekelae M.R."/>
            <person name="Malavazi I."/>
            <person name="Melin P."/>
            <person name="Meyer V."/>
            <person name="Mielnichuk N."/>
            <person name="Miskei M."/>
            <person name="Molnar A.P."/>
            <person name="Mule G."/>
            <person name="Ngan C.Y."/>
            <person name="Orejas M."/>
            <person name="Orosz E."/>
            <person name="Ouedraogo J.P."/>
            <person name="Overkamp K.M."/>
            <person name="Park H.-S."/>
            <person name="Perrone G."/>
            <person name="Piumi F."/>
            <person name="Punt P.J."/>
            <person name="Ram A.F."/>
            <person name="Ramon A."/>
            <person name="Rauscher S."/>
            <person name="Record E."/>
            <person name="Riano-Pachon D.M."/>
            <person name="Robert V."/>
            <person name="Roehrig J."/>
            <person name="Ruller R."/>
            <person name="Salamov A."/>
            <person name="Salih N.S."/>
            <person name="Samson R.A."/>
            <person name="Sandor E."/>
            <person name="Sanguinetti M."/>
            <person name="Schuetze T."/>
            <person name="Sepcic K."/>
            <person name="Shelest E."/>
            <person name="Sherlock G."/>
            <person name="Sophianopoulou V."/>
            <person name="Squina F.M."/>
            <person name="Sun H."/>
            <person name="Susca A."/>
            <person name="Todd R.B."/>
            <person name="Tsang A."/>
            <person name="Unkles S.E."/>
            <person name="van de Wiele N."/>
            <person name="van Rossen-Uffink D."/>
            <person name="Oliveira J.V."/>
            <person name="Vesth T.C."/>
            <person name="Visser J."/>
            <person name="Yu J.-H."/>
            <person name="Zhou M."/>
            <person name="Andersen M.R."/>
            <person name="Archer D.B."/>
            <person name="Baker S.E."/>
            <person name="Benoit I."/>
            <person name="Brakhage A.A."/>
            <person name="Braus G.H."/>
            <person name="Fischer R."/>
            <person name="Frisvad J.C."/>
            <person name="Goldman G.H."/>
            <person name="Houbraken J."/>
            <person name="Oakley B."/>
            <person name="Pocsi I."/>
            <person name="Scazzocchio C."/>
            <person name="Seiboth B."/>
            <person name="vanKuyk P.A."/>
            <person name="Wortman J."/>
            <person name="Dyer P.S."/>
            <person name="Grigoriev I.V."/>
        </authorList>
    </citation>
    <scope>NUCLEOTIDE SEQUENCE [LARGE SCALE GENOMIC DNA]</scope>
    <source>
        <strain evidence="3">CBS 583.65</strain>
    </source>
</reference>
<sequence>MWHALFTWGIGIMTVVQGIDLKYGLIATCCYHPFHMWAPCKRRLKSALTGYSAVHCPLSMRRQDLDARTESCCNVVSVGVTKQIRLRYLGAETGPWQHQP</sequence>
<dbReference type="EMBL" id="KV878129">
    <property type="protein sequence ID" value="OJJ02443.1"/>
    <property type="molecule type" value="Genomic_DNA"/>
</dbReference>
<feature type="chain" id="PRO_5012928217" description="Secreted protein" evidence="1">
    <location>
        <begin position="19"/>
        <end position="100"/>
    </location>
</feature>
<feature type="signal peptide" evidence="1">
    <location>
        <begin position="1"/>
        <end position="18"/>
    </location>
</feature>
<proteinExistence type="predicted"/>
<evidence type="ECO:0000256" key="1">
    <source>
        <dbReference type="SAM" id="SignalP"/>
    </source>
</evidence>
<evidence type="ECO:0008006" key="4">
    <source>
        <dbReference type="Google" id="ProtNLM"/>
    </source>
</evidence>
<gene>
    <name evidence="2" type="ORF">ASPVEDRAFT_675068</name>
</gene>
<keyword evidence="1" id="KW-0732">Signal</keyword>
<dbReference type="GeneID" id="63731463"/>
<dbReference type="Proteomes" id="UP000184073">
    <property type="component" value="Unassembled WGS sequence"/>
</dbReference>
<dbReference type="VEuPathDB" id="FungiDB:ASPVEDRAFT_675068"/>
<name>A0A1L9PLS2_ASPVE</name>
<organism evidence="2 3">
    <name type="scientific">Aspergillus versicolor CBS 583.65</name>
    <dbReference type="NCBI Taxonomy" id="1036611"/>
    <lineage>
        <taxon>Eukaryota</taxon>
        <taxon>Fungi</taxon>
        <taxon>Dikarya</taxon>
        <taxon>Ascomycota</taxon>
        <taxon>Pezizomycotina</taxon>
        <taxon>Eurotiomycetes</taxon>
        <taxon>Eurotiomycetidae</taxon>
        <taxon>Eurotiales</taxon>
        <taxon>Aspergillaceae</taxon>
        <taxon>Aspergillus</taxon>
        <taxon>Aspergillus subgen. Nidulantes</taxon>
    </lineage>
</organism>
<dbReference type="RefSeq" id="XP_040668205.1">
    <property type="nucleotide sequence ID" value="XM_040815952.1"/>
</dbReference>
<keyword evidence="3" id="KW-1185">Reference proteome</keyword>
<evidence type="ECO:0000313" key="2">
    <source>
        <dbReference type="EMBL" id="OJJ02443.1"/>
    </source>
</evidence>